<feature type="binding site" evidence="16">
    <location>
        <position position="611"/>
    </location>
    <ligand>
        <name>ATP</name>
        <dbReference type="ChEBI" id="CHEBI:30616"/>
    </ligand>
</feature>
<dbReference type="GO" id="GO:0000287">
    <property type="term" value="F:magnesium ion binding"/>
    <property type="evidence" value="ECO:0007669"/>
    <property type="project" value="UniProtKB-UniRule"/>
</dbReference>
<dbReference type="PRINTS" id="PR00119">
    <property type="entry name" value="CATATPASE"/>
</dbReference>
<dbReference type="InterPro" id="IPR032631">
    <property type="entry name" value="P-type_ATPase_N"/>
</dbReference>
<feature type="binding site" evidence="16">
    <location>
        <position position="476"/>
    </location>
    <ligand>
        <name>ATP</name>
        <dbReference type="ChEBI" id="CHEBI:30616"/>
    </ligand>
</feature>
<dbReference type="Gene3D" id="2.70.150.10">
    <property type="entry name" value="Calcium-transporting ATPase, cytoplasmic transduction domain A"/>
    <property type="match status" value="1"/>
</dbReference>
<evidence type="ECO:0000256" key="16">
    <source>
        <dbReference type="PIRSR" id="PIRSR606539-2"/>
    </source>
</evidence>
<dbReference type="FunFam" id="3.40.1110.10:FF:000087">
    <property type="entry name" value="Phospholipid-transporting ATPase"/>
    <property type="match status" value="1"/>
</dbReference>
<keyword evidence="9 17" id="KW-0460">Magnesium</keyword>
<feature type="compositionally biased region" description="Polar residues" evidence="19">
    <location>
        <begin position="1315"/>
        <end position="1355"/>
    </location>
</feature>
<dbReference type="GO" id="GO:0005524">
    <property type="term" value="F:ATP binding"/>
    <property type="evidence" value="ECO:0007669"/>
    <property type="project" value="UniProtKB-UniRule"/>
</dbReference>
<dbReference type="GO" id="GO:0032456">
    <property type="term" value="P:endocytic recycling"/>
    <property type="evidence" value="ECO:0007669"/>
    <property type="project" value="TreeGrafter"/>
</dbReference>
<feature type="transmembrane region" description="Helical" evidence="18">
    <location>
        <begin position="1151"/>
        <end position="1169"/>
    </location>
</feature>
<dbReference type="Pfam" id="PF16209">
    <property type="entry name" value="PhoLip_ATPase_N"/>
    <property type="match status" value="1"/>
</dbReference>
<evidence type="ECO:0000259" key="22">
    <source>
        <dbReference type="Pfam" id="PF16212"/>
    </source>
</evidence>
<dbReference type="PROSITE" id="PS00154">
    <property type="entry name" value="ATPASE_E1_E2"/>
    <property type="match status" value="1"/>
</dbReference>
<dbReference type="FunFam" id="3.40.50.1000:FF:000001">
    <property type="entry name" value="Phospholipid-transporting ATPase IC"/>
    <property type="match status" value="1"/>
</dbReference>
<evidence type="ECO:0000256" key="4">
    <source>
        <dbReference type="ARBA" id="ARBA00022553"/>
    </source>
</evidence>
<feature type="region of interest" description="Disordered" evidence="19">
    <location>
        <begin position="1310"/>
        <end position="1362"/>
    </location>
</feature>
<dbReference type="SUPFAM" id="SSF81660">
    <property type="entry name" value="Metal cation-transporting ATPase, ATP-binding domain N"/>
    <property type="match status" value="1"/>
</dbReference>
<dbReference type="SUPFAM" id="SSF56784">
    <property type="entry name" value="HAD-like"/>
    <property type="match status" value="1"/>
</dbReference>
<keyword evidence="8 16" id="KW-0067">ATP-binding</keyword>
<reference evidence="23" key="1">
    <citation type="submission" date="2020-05" db="EMBL/GenBank/DDBJ databases">
        <title>Phylogenomic resolution of chytrid fungi.</title>
        <authorList>
            <person name="Stajich J.E."/>
            <person name="Amses K."/>
            <person name="Simmons R."/>
            <person name="Seto K."/>
            <person name="Myers J."/>
            <person name="Bonds A."/>
            <person name="Quandt C.A."/>
            <person name="Barry K."/>
            <person name="Liu P."/>
            <person name="Grigoriev I."/>
            <person name="Longcore J.E."/>
            <person name="James T.Y."/>
        </authorList>
    </citation>
    <scope>NUCLEOTIDE SEQUENCE</scope>
    <source>
        <strain evidence="23">JEL0476</strain>
    </source>
</reference>
<feature type="transmembrane region" description="Helical" evidence="18">
    <location>
        <begin position="404"/>
        <end position="428"/>
    </location>
</feature>
<evidence type="ECO:0000256" key="13">
    <source>
        <dbReference type="ARBA" id="ARBA00034036"/>
    </source>
</evidence>
<comment type="cofactor">
    <cofactor evidence="17">
        <name>Mg(2+)</name>
        <dbReference type="ChEBI" id="CHEBI:18420"/>
    </cofactor>
</comment>
<dbReference type="InterPro" id="IPR018303">
    <property type="entry name" value="ATPase_P-typ_P_site"/>
</dbReference>
<evidence type="ECO:0000313" key="23">
    <source>
        <dbReference type="EMBL" id="KAJ3210559.1"/>
    </source>
</evidence>
<comment type="catalytic activity">
    <reaction evidence="14">
        <text>a 1,2-diacyl-sn-glycero-3-phosphoethanolamine(out) + ATP + H2O = a 1,2-diacyl-sn-glycero-3-phosphoethanolamine(in) + ADP + phosphate + H(+)</text>
        <dbReference type="Rhea" id="RHEA:66132"/>
        <dbReference type="ChEBI" id="CHEBI:15377"/>
        <dbReference type="ChEBI" id="CHEBI:15378"/>
        <dbReference type="ChEBI" id="CHEBI:30616"/>
        <dbReference type="ChEBI" id="CHEBI:43474"/>
        <dbReference type="ChEBI" id="CHEBI:64612"/>
        <dbReference type="ChEBI" id="CHEBI:456216"/>
    </reaction>
    <physiologicalReaction direction="left-to-right" evidence="14">
        <dbReference type="Rhea" id="RHEA:66133"/>
    </physiologicalReaction>
</comment>
<comment type="similarity">
    <text evidence="3 18">Belongs to the cation transport ATPase (P-type) (TC 3.A.3) family. Type IV subfamily.</text>
</comment>
<evidence type="ECO:0000256" key="14">
    <source>
        <dbReference type="ARBA" id="ARBA00049128"/>
    </source>
</evidence>
<dbReference type="InterPro" id="IPR036412">
    <property type="entry name" value="HAD-like_sf"/>
</dbReference>
<evidence type="ECO:0000256" key="7">
    <source>
        <dbReference type="ARBA" id="ARBA00022741"/>
    </source>
</evidence>
<evidence type="ECO:0000256" key="2">
    <source>
        <dbReference type="ARBA" id="ARBA00004308"/>
    </source>
</evidence>
<dbReference type="GO" id="GO:0005886">
    <property type="term" value="C:plasma membrane"/>
    <property type="evidence" value="ECO:0007669"/>
    <property type="project" value="TreeGrafter"/>
</dbReference>
<evidence type="ECO:0000256" key="11">
    <source>
        <dbReference type="ARBA" id="ARBA00022989"/>
    </source>
</evidence>
<evidence type="ECO:0000256" key="1">
    <source>
        <dbReference type="ARBA" id="ARBA00004141"/>
    </source>
</evidence>
<feature type="binding site" evidence="16">
    <location>
        <position position="923"/>
    </location>
    <ligand>
        <name>ATP</name>
        <dbReference type="ChEBI" id="CHEBI:30616"/>
    </ligand>
</feature>
<comment type="subcellular location">
    <subcellularLocation>
        <location evidence="2">Endomembrane system</location>
    </subcellularLocation>
    <subcellularLocation>
        <location evidence="1 18">Membrane</location>
        <topology evidence="1 18">Multi-pass membrane protein</topology>
    </subcellularLocation>
</comment>
<feature type="binding site" evidence="17">
    <location>
        <position position="920"/>
    </location>
    <ligand>
        <name>Mg(2+)</name>
        <dbReference type="ChEBI" id="CHEBI:18420"/>
    </ligand>
</feature>
<dbReference type="Gene3D" id="3.40.50.1000">
    <property type="entry name" value="HAD superfamily/HAD-like"/>
    <property type="match status" value="1"/>
</dbReference>
<keyword evidence="5 18" id="KW-0812">Transmembrane</keyword>
<dbReference type="GO" id="GO:0016887">
    <property type="term" value="F:ATP hydrolysis activity"/>
    <property type="evidence" value="ECO:0007669"/>
    <property type="project" value="InterPro"/>
</dbReference>
<evidence type="ECO:0000256" key="10">
    <source>
        <dbReference type="ARBA" id="ARBA00022967"/>
    </source>
</evidence>
<keyword evidence="4" id="KW-0597">Phosphoprotein</keyword>
<evidence type="ECO:0000259" key="20">
    <source>
        <dbReference type="Pfam" id="PF00122"/>
    </source>
</evidence>
<feature type="binding site" evidence="16">
    <location>
        <position position="870"/>
    </location>
    <ligand>
        <name>ATP</name>
        <dbReference type="ChEBI" id="CHEBI:30616"/>
    </ligand>
</feature>
<dbReference type="NCBIfam" id="TIGR01652">
    <property type="entry name" value="ATPase-Plipid"/>
    <property type="match status" value="1"/>
</dbReference>
<keyword evidence="7 16" id="KW-0547">Nucleotide-binding</keyword>
<dbReference type="GO" id="GO:0006892">
    <property type="term" value="P:post-Golgi vesicle-mediated transport"/>
    <property type="evidence" value="ECO:0007669"/>
    <property type="project" value="TreeGrafter"/>
</dbReference>
<feature type="transmembrane region" description="Helical" evidence="18">
    <location>
        <begin position="974"/>
        <end position="998"/>
    </location>
</feature>
<feature type="binding site" evidence="16">
    <location>
        <position position="754"/>
    </location>
    <ligand>
        <name>ATP</name>
        <dbReference type="ChEBI" id="CHEBI:30616"/>
    </ligand>
</feature>
<dbReference type="Pfam" id="PF00122">
    <property type="entry name" value="E1-E2_ATPase"/>
    <property type="match status" value="1"/>
</dbReference>
<keyword evidence="12 18" id="KW-0472">Membrane</keyword>
<dbReference type="GO" id="GO:0045332">
    <property type="term" value="P:phospholipid translocation"/>
    <property type="evidence" value="ECO:0007669"/>
    <property type="project" value="TreeGrafter"/>
</dbReference>
<dbReference type="EMBL" id="JADGJW010000883">
    <property type="protein sequence ID" value="KAJ3210559.1"/>
    <property type="molecule type" value="Genomic_DNA"/>
</dbReference>
<dbReference type="InterPro" id="IPR008250">
    <property type="entry name" value="ATPase_P-typ_transduc_dom_A_sf"/>
</dbReference>
<feature type="binding site" evidence="17">
    <location>
        <position position="476"/>
    </location>
    <ligand>
        <name>Mg(2+)</name>
        <dbReference type="ChEBI" id="CHEBI:18420"/>
    </ligand>
</feature>
<dbReference type="InterPro" id="IPR044492">
    <property type="entry name" value="P_typ_ATPase_HD_dom"/>
</dbReference>
<feature type="binding site" evidence="17">
    <location>
        <position position="924"/>
    </location>
    <ligand>
        <name>Mg(2+)</name>
        <dbReference type="ChEBI" id="CHEBI:18420"/>
    </ligand>
</feature>
<name>A0AAD5XT94_9FUNG</name>
<dbReference type="Pfam" id="PF16212">
    <property type="entry name" value="PhoLip_ATPase_C"/>
    <property type="match status" value="2"/>
</dbReference>
<feature type="active site" description="4-aspartylphosphate intermediate" evidence="15">
    <location>
        <position position="474"/>
    </location>
</feature>
<dbReference type="SFLD" id="SFLDG00002">
    <property type="entry name" value="C1.7:_P-type_atpase_like"/>
    <property type="match status" value="1"/>
</dbReference>
<feature type="transmembrane region" description="Helical" evidence="18">
    <location>
        <begin position="1201"/>
        <end position="1223"/>
    </location>
</feature>
<feature type="transmembrane region" description="Helical" evidence="18">
    <location>
        <begin position="1124"/>
        <end position="1144"/>
    </location>
</feature>
<dbReference type="Pfam" id="PF13246">
    <property type="entry name" value="Cation_ATPase"/>
    <property type="match status" value="1"/>
</dbReference>
<dbReference type="SFLD" id="SFLDS00003">
    <property type="entry name" value="Haloacid_Dehalogenase"/>
    <property type="match status" value="1"/>
</dbReference>
<dbReference type="InterPro" id="IPR059000">
    <property type="entry name" value="ATPase_P-type_domA"/>
</dbReference>
<evidence type="ECO:0000256" key="6">
    <source>
        <dbReference type="ARBA" id="ARBA00022723"/>
    </source>
</evidence>
<feature type="domain" description="P-type ATPase N-terminal" evidence="21">
    <location>
        <begin position="56"/>
        <end position="115"/>
    </location>
</feature>
<evidence type="ECO:0000256" key="15">
    <source>
        <dbReference type="PIRSR" id="PIRSR606539-1"/>
    </source>
</evidence>
<comment type="catalytic activity">
    <reaction evidence="13 18">
        <text>ATP + H2O + phospholipidSide 1 = ADP + phosphate + phospholipidSide 2.</text>
        <dbReference type="EC" id="7.6.2.1"/>
    </reaction>
</comment>
<feature type="binding site" evidence="16">
    <location>
        <position position="474"/>
    </location>
    <ligand>
        <name>ATP</name>
        <dbReference type="ChEBI" id="CHEBI:30616"/>
    </ligand>
</feature>
<organism evidence="23 24">
    <name type="scientific">Clydaea vesicula</name>
    <dbReference type="NCBI Taxonomy" id="447962"/>
    <lineage>
        <taxon>Eukaryota</taxon>
        <taxon>Fungi</taxon>
        <taxon>Fungi incertae sedis</taxon>
        <taxon>Chytridiomycota</taxon>
        <taxon>Chytridiomycota incertae sedis</taxon>
        <taxon>Chytridiomycetes</taxon>
        <taxon>Lobulomycetales</taxon>
        <taxon>Lobulomycetaceae</taxon>
        <taxon>Clydaea</taxon>
    </lineage>
</organism>
<sequence length="1362" mass="153979">MSVSPSGRKISVEPALRNQLHSNYDPPKPFFSKKIERCLPGFISKSASSINSYFSKNSNSNFINNKVKTARYSIIDFLPKQLFFQFSKFANLYFLFISILQYQPDWSPTGRYTTIIPLSIFVAISMVREAYDDVQRHKQDSSENNTLTKRLRIDGAIEKDFMASLARRSATLRRAKSEPITPSDTDVNEPFLEEENKTNFNNISLSWESIPWRKISVGDIIKVEDKEIIPADLILLKTDHEDGTCYIETANLDGETNLKQRSTLPATRDFLKSDFKLLKLKASIHGESPNGSLYNFEGYLEIDGQKHPLTSNQLLLRGSTLANSGHILGVATYTGEESKIRMNANSAVRSKSPVMEKITNKIVLLVFTSVLILAGVGTVSRVFWERAVLKGGSAPWYLKSQPTDWVATFFSFVILFNALIPISLYVTLELIKLAQIFFINKDLMMYCEKSQSPAEARTSSLNEDLGQVQYLFSDKTGTLTENVMIFRKISVSSLPFSFVSDEKSSLFSKADILTENYIKDLKKHTDQESDYLCGVEFLKAISLCHDCTMEKVKKDAPNSSIIYQASSPDDVALVSGARDMGCTFKSKVSSTVTIEFQGENQLYEVLDVIEFSSARKRMTVIYRYPDGTIKLLCKGADSIIIERLKSENTTEESKVFDDTMEHVQRFATEGLRTLLYSYKSLSQEDYDKWRTRYQEASVALNNRTALMEEVAEEIETNLTLLGATAIEDKLQAQVPETIHKLQRAGIRVWMLTGDKLETAINIGSTCQLIKEHSEVIVFKGLNVEDLGRHVKVASGDIKKFKSMESGGKHVVLVIDGITFGNMEKAHQKILKQHKSKNRKSKLLESVFTQFFTAAVTCNNVICCRFSPSQKSTVVLTVKELLNNSQDGVIGLFQVKKTMYYYMANLFSLRKVSGVTLAIGDGANDIPMLESAHVGIGITGREGLAASRASDYSIAQFRFLQPLLFVHGHYNYRRVALFTLGTFYKSVAFYVCQLFYQIWTGFSGTSLFESWTLSLYNILFSSLPVLAVGIFEKDLRIGTLLGVPEIYRSGQQNLLFNIPIFLRWMFQGLIHAGVAVILPVFVYNAAMFKDLLVGNFTSSRLIAGRKYIDEIFFSDMTGPYGDSSLISLGTISYTIVILVVTLKIGFVEAHNWTIFTAISAGCSIGVWWLYQFIYANLWPRLGEFGYDALGLFYTLQNIQLQIWSIALLGTTVSLVLFDLSYHSIKILWSRWRRYSQNLLRRDLEFDADNFKKTDAVYDFSSVSADKVSEHWQNDDFTYSIRWWQKWEKLHSKELKLEEENNWKQFGKLCPTEKNSKPNSNINNCSNKIGLESNSPNSNGNLHNSSNQSGEGINSAINIDETVY</sequence>
<dbReference type="EC" id="7.6.2.1" evidence="18"/>
<dbReference type="PANTHER" id="PTHR24092">
    <property type="entry name" value="PROBABLE PHOSPHOLIPID-TRANSPORTING ATPASE"/>
    <property type="match status" value="1"/>
</dbReference>
<feature type="binding site" evidence="17">
    <location>
        <position position="474"/>
    </location>
    <ligand>
        <name>Mg(2+)</name>
        <dbReference type="ChEBI" id="CHEBI:18420"/>
    </ligand>
</feature>
<feature type="transmembrane region" description="Helical" evidence="18">
    <location>
        <begin position="362"/>
        <end position="384"/>
    </location>
</feature>
<evidence type="ECO:0000256" key="5">
    <source>
        <dbReference type="ARBA" id="ARBA00022692"/>
    </source>
</evidence>
<dbReference type="InterPro" id="IPR006539">
    <property type="entry name" value="P-type_ATPase_IV"/>
</dbReference>
<dbReference type="GO" id="GO:0140326">
    <property type="term" value="F:ATPase-coupled intramembrane lipid transporter activity"/>
    <property type="evidence" value="ECO:0007669"/>
    <property type="project" value="UniProtKB-EC"/>
</dbReference>
<feature type="transmembrane region" description="Helical" evidence="18">
    <location>
        <begin position="1063"/>
        <end position="1085"/>
    </location>
</feature>
<keyword evidence="6 17" id="KW-0479">Metal-binding</keyword>
<evidence type="ECO:0000259" key="21">
    <source>
        <dbReference type="Pfam" id="PF16209"/>
    </source>
</evidence>
<evidence type="ECO:0000256" key="17">
    <source>
        <dbReference type="PIRSR" id="PIRSR606539-3"/>
    </source>
</evidence>
<dbReference type="SFLD" id="SFLDF00027">
    <property type="entry name" value="p-type_atpase"/>
    <property type="match status" value="1"/>
</dbReference>
<dbReference type="Proteomes" id="UP001211065">
    <property type="component" value="Unassembled WGS sequence"/>
</dbReference>
<gene>
    <name evidence="23" type="ORF">HK099_008217</name>
</gene>
<accession>A0AAD5XT94</accession>
<dbReference type="Gene3D" id="3.40.1110.10">
    <property type="entry name" value="Calcium-transporting ATPase, cytoplasmic domain N"/>
    <property type="match status" value="1"/>
</dbReference>
<proteinExistence type="inferred from homology"/>
<keyword evidence="10 18" id="KW-1278">Translocase</keyword>
<dbReference type="InterPro" id="IPR023214">
    <property type="entry name" value="HAD_sf"/>
</dbReference>
<keyword evidence="24" id="KW-1185">Reference proteome</keyword>
<dbReference type="SUPFAM" id="SSF81665">
    <property type="entry name" value="Calcium ATPase, transmembrane domain M"/>
    <property type="match status" value="1"/>
</dbReference>
<feature type="binding site" evidence="16">
    <location>
        <position position="475"/>
    </location>
    <ligand>
        <name>ATP</name>
        <dbReference type="ChEBI" id="CHEBI:30616"/>
    </ligand>
</feature>
<evidence type="ECO:0000256" key="19">
    <source>
        <dbReference type="SAM" id="MobiDB-lite"/>
    </source>
</evidence>
<feature type="binding site" evidence="16">
    <location>
        <position position="753"/>
    </location>
    <ligand>
        <name>ATP</name>
        <dbReference type="ChEBI" id="CHEBI:30616"/>
    </ligand>
</feature>
<dbReference type="NCBIfam" id="TIGR01494">
    <property type="entry name" value="ATPase_P-type"/>
    <property type="match status" value="2"/>
</dbReference>
<dbReference type="InterPro" id="IPR023299">
    <property type="entry name" value="ATPase_P-typ_cyto_dom_N"/>
</dbReference>
<feature type="domain" description="P-type ATPase A" evidence="20">
    <location>
        <begin position="206"/>
        <end position="340"/>
    </location>
</feature>
<evidence type="ECO:0000256" key="8">
    <source>
        <dbReference type="ARBA" id="ARBA00022840"/>
    </source>
</evidence>
<dbReference type="SUPFAM" id="SSF81653">
    <property type="entry name" value="Calcium ATPase, transduction domain A"/>
    <property type="match status" value="1"/>
</dbReference>
<evidence type="ECO:0000313" key="24">
    <source>
        <dbReference type="Proteomes" id="UP001211065"/>
    </source>
</evidence>
<comment type="caution">
    <text evidence="23">The sequence shown here is derived from an EMBL/GenBank/DDBJ whole genome shotgun (WGS) entry which is preliminary data.</text>
</comment>
<feature type="transmembrane region" description="Helical" evidence="18">
    <location>
        <begin position="1010"/>
        <end position="1030"/>
    </location>
</feature>
<feature type="domain" description="P-type ATPase C-terminal" evidence="22">
    <location>
        <begin position="1119"/>
        <end position="1226"/>
    </location>
</feature>
<keyword evidence="11 18" id="KW-1133">Transmembrane helix</keyword>
<dbReference type="GO" id="GO:0005802">
    <property type="term" value="C:trans-Golgi network"/>
    <property type="evidence" value="ECO:0007669"/>
    <property type="project" value="TreeGrafter"/>
</dbReference>
<feature type="binding site" evidence="16">
    <location>
        <position position="924"/>
    </location>
    <ligand>
        <name>ATP</name>
        <dbReference type="ChEBI" id="CHEBI:30616"/>
    </ligand>
</feature>
<feature type="binding site" evidence="16">
    <location>
        <position position="864"/>
    </location>
    <ligand>
        <name>ATP</name>
        <dbReference type="ChEBI" id="CHEBI:30616"/>
    </ligand>
</feature>
<feature type="binding site" evidence="16">
    <location>
        <position position="634"/>
    </location>
    <ligand>
        <name>ATP</name>
        <dbReference type="ChEBI" id="CHEBI:30616"/>
    </ligand>
</feature>
<evidence type="ECO:0000256" key="9">
    <source>
        <dbReference type="ARBA" id="ARBA00022842"/>
    </source>
</evidence>
<evidence type="ECO:0000256" key="12">
    <source>
        <dbReference type="ARBA" id="ARBA00023136"/>
    </source>
</evidence>
<protein>
    <recommendedName>
        <fullName evidence="18">Phospholipid-transporting ATPase</fullName>
        <ecNumber evidence="18">7.6.2.1</ecNumber>
    </recommendedName>
</protein>
<feature type="binding site" evidence="16">
    <location>
        <position position="752"/>
    </location>
    <ligand>
        <name>ATP</name>
        <dbReference type="ChEBI" id="CHEBI:30616"/>
    </ligand>
</feature>
<dbReference type="InterPro" id="IPR032630">
    <property type="entry name" value="P_typ_ATPase_c"/>
</dbReference>
<feature type="domain" description="P-type ATPase C-terminal" evidence="22">
    <location>
        <begin position="947"/>
        <end position="1091"/>
    </location>
</feature>
<dbReference type="PANTHER" id="PTHR24092:SF174">
    <property type="entry name" value="PHOSPHOLIPID-TRANSPORTING ATPASE DNF3-RELATED"/>
    <property type="match status" value="1"/>
</dbReference>
<evidence type="ECO:0000256" key="18">
    <source>
        <dbReference type="RuleBase" id="RU362033"/>
    </source>
</evidence>
<evidence type="ECO:0000256" key="3">
    <source>
        <dbReference type="ARBA" id="ARBA00008109"/>
    </source>
</evidence>
<dbReference type="InterPro" id="IPR023298">
    <property type="entry name" value="ATPase_P-typ_TM_dom_sf"/>
</dbReference>
<dbReference type="InterPro" id="IPR001757">
    <property type="entry name" value="P_typ_ATPase"/>
</dbReference>
<feature type="binding site" evidence="16">
    <location>
        <position position="672"/>
    </location>
    <ligand>
        <name>ATP</name>
        <dbReference type="ChEBI" id="CHEBI:30616"/>
    </ligand>
</feature>